<dbReference type="EMBL" id="UINC01087996">
    <property type="protein sequence ID" value="SVC37836.1"/>
    <property type="molecule type" value="Genomic_DNA"/>
</dbReference>
<name>A0A382LMP3_9ZZZZ</name>
<gene>
    <name evidence="1" type="ORF">METZ01_LOCUS290690</name>
</gene>
<reference evidence="1" key="1">
    <citation type="submission" date="2018-05" db="EMBL/GenBank/DDBJ databases">
        <authorList>
            <person name="Lanie J.A."/>
            <person name="Ng W.-L."/>
            <person name="Kazmierczak K.M."/>
            <person name="Andrzejewski T.M."/>
            <person name="Davidsen T.M."/>
            <person name="Wayne K.J."/>
            <person name="Tettelin H."/>
            <person name="Glass J.I."/>
            <person name="Rusch D."/>
            <person name="Podicherti R."/>
            <person name="Tsui H.-C.T."/>
            <person name="Winkler M.E."/>
        </authorList>
    </citation>
    <scope>NUCLEOTIDE SEQUENCE</scope>
</reference>
<feature type="non-terminal residue" evidence="1">
    <location>
        <position position="217"/>
    </location>
</feature>
<proteinExistence type="predicted"/>
<protein>
    <submittedName>
        <fullName evidence="1">Uncharacterized protein</fullName>
    </submittedName>
</protein>
<feature type="non-terminal residue" evidence="1">
    <location>
        <position position="1"/>
    </location>
</feature>
<dbReference type="AlphaFoldDB" id="A0A382LMP3"/>
<evidence type="ECO:0000313" key="1">
    <source>
        <dbReference type="EMBL" id="SVC37836.1"/>
    </source>
</evidence>
<organism evidence="1">
    <name type="scientific">marine metagenome</name>
    <dbReference type="NCBI Taxonomy" id="408172"/>
    <lineage>
        <taxon>unclassified sequences</taxon>
        <taxon>metagenomes</taxon>
        <taxon>ecological metagenomes</taxon>
    </lineage>
</organism>
<accession>A0A382LMP3</accession>
<sequence>MSKLLLFFVLVFYSFSEAHSRPPYDGTIFYFKDVINSKDPSSFQEIVYVGQDNRTMFDRRKNDWIKNNAYLFNASYDDGLTIEIQVNSEFKDNKASEYASQYAKVIGQLPTVLRKDVQTVWIHKGDKPFGGGNQNLLIHIIQGEKYISEGILEETLVHEACHTSLDLDHGNAKGWRAAQKADDEFISTYAKDYPKREDIAESFLTWLVVRHLSDRVS</sequence>